<accession>A0A3P6EDU0</accession>
<gene>
    <name evidence="1" type="ORF">BOLC9T58787H</name>
</gene>
<sequence>MDELWYPDPKDFANMTFGSDHLLLFSRTCMSMGAYNEFFFQFSIENTKRDSSNPLVEVKKCGGAPHYV</sequence>
<reference evidence="1" key="1">
    <citation type="submission" date="2018-11" db="EMBL/GenBank/DDBJ databases">
        <authorList>
            <consortium name="Genoscope - CEA"/>
            <person name="William W."/>
        </authorList>
    </citation>
    <scope>NUCLEOTIDE SEQUENCE</scope>
</reference>
<name>A0A3P6EDU0_BRAOL</name>
<proteinExistence type="predicted"/>
<dbReference type="EMBL" id="LR031875">
    <property type="protein sequence ID" value="VDD33464.1"/>
    <property type="molecule type" value="Genomic_DNA"/>
</dbReference>
<evidence type="ECO:0000313" key="1">
    <source>
        <dbReference type="EMBL" id="VDD33464.1"/>
    </source>
</evidence>
<organism evidence="1">
    <name type="scientific">Brassica oleracea</name>
    <name type="common">Wild cabbage</name>
    <dbReference type="NCBI Taxonomy" id="3712"/>
    <lineage>
        <taxon>Eukaryota</taxon>
        <taxon>Viridiplantae</taxon>
        <taxon>Streptophyta</taxon>
        <taxon>Embryophyta</taxon>
        <taxon>Tracheophyta</taxon>
        <taxon>Spermatophyta</taxon>
        <taxon>Magnoliopsida</taxon>
        <taxon>eudicotyledons</taxon>
        <taxon>Gunneridae</taxon>
        <taxon>Pentapetalae</taxon>
        <taxon>rosids</taxon>
        <taxon>malvids</taxon>
        <taxon>Brassicales</taxon>
        <taxon>Brassicaceae</taxon>
        <taxon>Brassiceae</taxon>
        <taxon>Brassica</taxon>
    </lineage>
</organism>
<protein>
    <submittedName>
        <fullName evidence="1">Uncharacterized protein</fullName>
    </submittedName>
</protein>
<dbReference type="AlphaFoldDB" id="A0A3P6EDU0"/>